<protein>
    <recommendedName>
        <fullName evidence="2">histidine kinase</fullName>
        <ecNumber evidence="2">2.7.13.3</ecNumber>
    </recommendedName>
</protein>
<evidence type="ECO:0000256" key="6">
    <source>
        <dbReference type="SAM" id="MobiDB-lite"/>
    </source>
</evidence>
<dbReference type="PANTHER" id="PTHR45436">
    <property type="entry name" value="SENSOR HISTIDINE KINASE YKOH"/>
    <property type="match status" value="1"/>
</dbReference>
<organism evidence="9 10">
    <name type="scientific">Streptomyces caniferus</name>
    <dbReference type="NCBI Taxonomy" id="285557"/>
    <lineage>
        <taxon>Bacteria</taxon>
        <taxon>Bacillati</taxon>
        <taxon>Actinomycetota</taxon>
        <taxon>Actinomycetes</taxon>
        <taxon>Kitasatosporales</taxon>
        <taxon>Streptomycetaceae</taxon>
        <taxon>Streptomyces</taxon>
    </lineage>
</organism>
<keyword evidence="5 9" id="KW-0418">Kinase</keyword>
<evidence type="ECO:0000259" key="8">
    <source>
        <dbReference type="SMART" id="SM00387"/>
    </source>
</evidence>
<dbReference type="Gene3D" id="3.30.565.10">
    <property type="entry name" value="Histidine kinase-like ATPase, C-terminal domain"/>
    <property type="match status" value="1"/>
</dbReference>
<comment type="catalytic activity">
    <reaction evidence="1">
        <text>ATP + protein L-histidine = ADP + protein N-phospho-L-histidine.</text>
        <dbReference type="EC" id="2.7.13.3"/>
    </reaction>
</comment>
<sequence>MLVVVLVAAASAAAVMLSSPGRAAVAWCTAVSTVLVVAGLAEAQHRLRSVGRERDEAWERVRRAEFAQGRSEADLRRLQDDIDRAARVLPWAVDQLRERASAPTVLARLGEQGLLPTDETLRGVIHKTVHTLHQEHRRLTSAMVIVQGCAQRLHAAITDHLREIDERKRPYWDSGSAPIRREDVRADLEALDSGLSSTGLLTQRLLALSGARRAGRPWAKPVSLERVVRAAIGACEHHPRVELALPQVPVAVAGPAVTATIHGLAELLDNALRFSPPTTRVRVSGEDAVSAMVLHVDDSGLAMGEETLARARETVDFEQPLDITRLSGSRLGLAAARLSAERFGLRIAYCASATGGTRASIVLPRQWLTHDTPTPPAASRAPALPQGGGPPPVREVQPPPDHSAAAPQPTRSTVRLPRRIPGATRSSPAEHPAEPAPPPTRSALETGKRLSAFRRATRRPTPAAPTLEDHGEY</sequence>
<dbReference type="Pfam" id="PF02518">
    <property type="entry name" value="HATPase_c"/>
    <property type="match status" value="1"/>
</dbReference>
<evidence type="ECO:0000256" key="7">
    <source>
        <dbReference type="SAM" id="SignalP"/>
    </source>
</evidence>
<dbReference type="Proteomes" id="UP000435837">
    <property type="component" value="Unassembled WGS sequence"/>
</dbReference>
<keyword evidence="4" id="KW-0808">Transferase</keyword>
<dbReference type="GO" id="GO:0000160">
    <property type="term" value="P:phosphorelay signal transduction system"/>
    <property type="evidence" value="ECO:0007669"/>
    <property type="project" value="TreeGrafter"/>
</dbReference>
<accession>A0A640SNH4</accession>
<evidence type="ECO:0000256" key="2">
    <source>
        <dbReference type="ARBA" id="ARBA00012438"/>
    </source>
</evidence>
<dbReference type="PANTHER" id="PTHR45436:SF5">
    <property type="entry name" value="SENSOR HISTIDINE KINASE TRCS"/>
    <property type="match status" value="1"/>
</dbReference>
<evidence type="ECO:0000256" key="5">
    <source>
        <dbReference type="ARBA" id="ARBA00022777"/>
    </source>
</evidence>
<feature type="region of interest" description="Disordered" evidence="6">
    <location>
        <begin position="368"/>
        <end position="473"/>
    </location>
</feature>
<dbReference type="EMBL" id="BLIN01000007">
    <property type="protein sequence ID" value="GFE11676.1"/>
    <property type="molecule type" value="Genomic_DNA"/>
</dbReference>
<feature type="domain" description="Histidine kinase/HSP90-like ATPase" evidence="8">
    <location>
        <begin position="256"/>
        <end position="420"/>
    </location>
</feature>
<dbReference type="SUPFAM" id="SSF55874">
    <property type="entry name" value="ATPase domain of HSP90 chaperone/DNA topoisomerase II/histidine kinase"/>
    <property type="match status" value="1"/>
</dbReference>
<evidence type="ECO:0000256" key="1">
    <source>
        <dbReference type="ARBA" id="ARBA00000085"/>
    </source>
</evidence>
<name>A0A640SNH4_9ACTN</name>
<evidence type="ECO:0000256" key="3">
    <source>
        <dbReference type="ARBA" id="ARBA00022553"/>
    </source>
</evidence>
<feature type="chain" id="PRO_5025034237" description="histidine kinase" evidence="7">
    <location>
        <begin position="24"/>
        <end position="473"/>
    </location>
</feature>
<gene>
    <name evidence="9" type="ORF">Scani_79440</name>
</gene>
<proteinExistence type="predicted"/>
<dbReference type="SMART" id="SM00387">
    <property type="entry name" value="HATPase_c"/>
    <property type="match status" value="1"/>
</dbReference>
<comment type="caution">
    <text evidence="9">The sequence shown here is derived from an EMBL/GenBank/DDBJ whole genome shotgun (WGS) entry which is preliminary data.</text>
</comment>
<dbReference type="InterPro" id="IPR050428">
    <property type="entry name" value="TCS_sensor_his_kinase"/>
</dbReference>
<reference evidence="9 10" key="1">
    <citation type="submission" date="2019-12" db="EMBL/GenBank/DDBJ databases">
        <title>Whole genome shotgun sequence of Streptomyces caniferus NBRC 15389.</title>
        <authorList>
            <person name="Ichikawa N."/>
            <person name="Kimura A."/>
            <person name="Kitahashi Y."/>
            <person name="Komaki H."/>
            <person name="Tamura T."/>
        </authorList>
    </citation>
    <scope>NUCLEOTIDE SEQUENCE [LARGE SCALE GENOMIC DNA]</scope>
    <source>
        <strain evidence="9 10">NBRC 15389</strain>
    </source>
</reference>
<evidence type="ECO:0000313" key="10">
    <source>
        <dbReference type="Proteomes" id="UP000435837"/>
    </source>
</evidence>
<dbReference type="InterPro" id="IPR003594">
    <property type="entry name" value="HATPase_dom"/>
</dbReference>
<dbReference type="EC" id="2.7.13.3" evidence="2"/>
<evidence type="ECO:0000313" key="9">
    <source>
        <dbReference type="EMBL" id="GFE11676.1"/>
    </source>
</evidence>
<dbReference type="InterPro" id="IPR036890">
    <property type="entry name" value="HATPase_C_sf"/>
</dbReference>
<dbReference type="GO" id="GO:0004673">
    <property type="term" value="F:protein histidine kinase activity"/>
    <property type="evidence" value="ECO:0007669"/>
    <property type="project" value="UniProtKB-EC"/>
</dbReference>
<dbReference type="GO" id="GO:0005886">
    <property type="term" value="C:plasma membrane"/>
    <property type="evidence" value="ECO:0007669"/>
    <property type="project" value="TreeGrafter"/>
</dbReference>
<evidence type="ECO:0000256" key="4">
    <source>
        <dbReference type="ARBA" id="ARBA00022679"/>
    </source>
</evidence>
<feature type="compositionally biased region" description="Pro residues" evidence="6">
    <location>
        <begin position="388"/>
        <end position="401"/>
    </location>
</feature>
<keyword evidence="7" id="KW-0732">Signal</keyword>
<feature type="signal peptide" evidence="7">
    <location>
        <begin position="1"/>
        <end position="23"/>
    </location>
</feature>
<keyword evidence="3" id="KW-0597">Phosphoprotein</keyword>
<dbReference type="AlphaFoldDB" id="A0A640SNH4"/>